<feature type="repeat" description="ANK" evidence="3">
    <location>
        <begin position="48"/>
        <end position="80"/>
    </location>
</feature>
<comment type="caution">
    <text evidence="4">The sequence shown here is derived from an EMBL/GenBank/DDBJ whole genome shotgun (WGS) entry which is preliminary data.</text>
</comment>
<gene>
    <name evidence="4" type="ORF">M9Y10_045550</name>
</gene>
<sequence>MNKDNRMIPLLQKSFQKGQLFSAVSNGDLTTVKQCIENGEDINQIDKNGFTALGLAVNCRKVDIVKYLIEKGANPFIGSTIKSAINIKSRAIFDLLIQNISNINGFDENGFTFLDYAVSSDQFNSELFISLIQKGAKLEQKNKHDDTSPFDVLVDERNIEAIDKLVSNGIPLDLNNRYSFTHAACELNNTSFLLDIIKKGGNVNFQFNNTYPLHVALKSKYIQQDDSSAFEDIKLLLNPTSFRDLFGKALVLLEHDADVRRPFNQAILEKDQISVFFYLVAATGCTSKTNSNSSLIDQLLNFFSSSSNKADSVSTYFLSNNKLLILASCFSPPTTLSFLIRKGYNIDAPDISGIRPIHHAIDSCKFANVRVFVESYASLQPPSFNIPSLLHLIASNDSMMFCKCPSKQFNYELVDWLVKYLIKNGESINVSSIDGETPLSVSVSHKNYIFAEVLLRNGAKNDWTLTAQFIGNLIEKFPPESTNPYRDDDLRIDSRNLRMLAPNNSFLAASSGDPLSLSKLAALYLGIEMNMNTIIVPKTKETILHVACKNHLLSFIRFLVINGADVNAIDETGKIPISQAIISYQVDVIQQLITPQLDLNVQDAKGRTPFSYACCRSRKPVLILLVSKGARINTVDKKGRSPIYFAAKYGNQEALDFLLSKKVLPTIADNRRKTPLHAASKTGKIYIIKKLLSFENNSNDNIRDINGDTPLHYAVRENQTKVIEFFLSLNKPSLILEQNRKGESPLSLAASLNQQSTVNLFIEKVGHFNPCESFNALKGAAKIKDIDYIKYLVSKGLNVNVRQRNLSIIDFIIENDLFSVFEFFKDSNLIDYDDIALIALAYVCGRRKIFDLLIKNYNGVKAENLLNGFLPNLMPLDQKNRVQIIQKVKKNSSLKYVPKKNLQSKGINANNNENMNDLIWNAFRSKNVIQMRILLEFGANPNARNKDGNTLLYESVKEGNLQIIDLLFSFGANPDKRCKSTNRSPLYLAIISDKIEIIMSFIMNGANIYSIDENIFIY</sequence>
<dbReference type="InterPro" id="IPR036770">
    <property type="entry name" value="Ankyrin_rpt-contain_sf"/>
</dbReference>
<dbReference type="Gene3D" id="1.25.40.20">
    <property type="entry name" value="Ankyrin repeat-containing domain"/>
    <property type="match status" value="6"/>
</dbReference>
<evidence type="ECO:0008006" key="6">
    <source>
        <dbReference type="Google" id="ProtNLM"/>
    </source>
</evidence>
<keyword evidence="1" id="KW-0677">Repeat</keyword>
<dbReference type="InterPro" id="IPR002110">
    <property type="entry name" value="Ankyrin_rpt"/>
</dbReference>
<organism evidence="4 5">
    <name type="scientific">Tritrichomonas musculus</name>
    <dbReference type="NCBI Taxonomy" id="1915356"/>
    <lineage>
        <taxon>Eukaryota</taxon>
        <taxon>Metamonada</taxon>
        <taxon>Parabasalia</taxon>
        <taxon>Tritrichomonadida</taxon>
        <taxon>Tritrichomonadidae</taxon>
        <taxon>Tritrichomonas</taxon>
    </lineage>
</organism>
<feature type="repeat" description="ANK" evidence="3">
    <location>
        <begin position="605"/>
        <end position="637"/>
    </location>
</feature>
<dbReference type="PANTHER" id="PTHR24198">
    <property type="entry name" value="ANKYRIN REPEAT AND PROTEIN KINASE DOMAIN-CONTAINING PROTEIN"/>
    <property type="match status" value="1"/>
</dbReference>
<dbReference type="PROSITE" id="PS50088">
    <property type="entry name" value="ANK_REPEAT"/>
    <property type="match status" value="8"/>
</dbReference>
<protein>
    <recommendedName>
        <fullName evidence="6">Ankyrin repeat protein</fullName>
    </recommendedName>
</protein>
<feature type="repeat" description="ANK" evidence="3">
    <location>
        <begin position="539"/>
        <end position="571"/>
    </location>
</feature>
<dbReference type="Pfam" id="PF12796">
    <property type="entry name" value="Ank_2"/>
    <property type="match status" value="4"/>
</dbReference>
<dbReference type="EMBL" id="JAPFFF010000009">
    <property type="protein sequence ID" value="KAK8882905.1"/>
    <property type="molecule type" value="Genomic_DNA"/>
</dbReference>
<feature type="repeat" description="ANK" evidence="3">
    <location>
        <begin position="638"/>
        <end position="670"/>
    </location>
</feature>
<feature type="repeat" description="ANK" evidence="3">
    <location>
        <begin position="109"/>
        <end position="143"/>
    </location>
</feature>
<keyword evidence="5" id="KW-1185">Reference proteome</keyword>
<accession>A0ABR2JYH0</accession>
<dbReference type="PANTHER" id="PTHR24198:SF165">
    <property type="entry name" value="ANKYRIN REPEAT-CONTAINING PROTEIN-RELATED"/>
    <property type="match status" value="1"/>
</dbReference>
<evidence type="ECO:0000313" key="4">
    <source>
        <dbReference type="EMBL" id="KAK8882905.1"/>
    </source>
</evidence>
<evidence type="ECO:0000256" key="1">
    <source>
        <dbReference type="ARBA" id="ARBA00022737"/>
    </source>
</evidence>
<dbReference type="Pfam" id="PF00023">
    <property type="entry name" value="Ank"/>
    <property type="match status" value="1"/>
</dbReference>
<keyword evidence="2 3" id="KW-0040">ANK repeat</keyword>
<evidence type="ECO:0000256" key="3">
    <source>
        <dbReference type="PROSITE-ProRule" id="PRU00023"/>
    </source>
</evidence>
<proteinExistence type="predicted"/>
<dbReference type="PROSITE" id="PS50297">
    <property type="entry name" value="ANK_REP_REGION"/>
    <property type="match status" value="6"/>
</dbReference>
<dbReference type="SMART" id="SM00248">
    <property type="entry name" value="ANK"/>
    <property type="match status" value="18"/>
</dbReference>
<reference evidence="4 5" key="1">
    <citation type="submission" date="2024-04" db="EMBL/GenBank/DDBJ databases">
        <title>Tritrichomonas musculus Genome.</title>
        <authorList>
            <person name="Alves-Ferreira E."/>
            <person name="Grigg M."/>
            <person name="Lorenzi H."/>
            <person name="Galac M."/>
        </authorList>
    </citation>
    <scope>NUCLEOTIDE SEQUENCE [LARGE SCALE GENOMIC DNA]</scope>
    <source>
        <strain evidence="4 5">EAF2021</strain>
    </source>
</reference>
<dbReference type="SUPFAM" id="SSF48403">
    <property type="entry name" value="Ankyrin repeat"/>
    <property type="match status" value="3"/>
</dbReference>
<name>A0ABR2JYH0_9EUKA</name>
<dbReference type="Proteomes" id="UP001470230">
    <property type="component" value="Unassembled WGS sequence"/>
</dbReference>
<evidence type="ECO:0000313" key="5">
    <source>
        <dbReference type="Proteomes" id="UP001470230"/>
    </source>
</evidence>
<feature type="repeat" description="ANK" evidence="3">
    <location>
        <begin position="947"/>
        <end position="979"/>
    </location>
</feature>
<evidence type="ECO:0000256" key="2">
    <source>
        <dbReference type="ARBA" id="ARBA00023043"/>
    </source>
</evidence>
<feature type="repeat" description="ANK" evidence="3">
    <location>
        <begin position="981"/>
        <end position="1013"/>
    </location>
</feature>
<feature type="repeat" description="ANK" evidence="3">
    <location>
        <begin position="706"/>
        <end position="728"/>
    </location>
</feature>